<reference evidence="1 2" key="1">
    <citation type="submission" date="2024-04" db="EMBL/GenBank/DDBJ databases">
        <title>Tritrichomonas musculus Genome.</title>
        <authorList>
            <person name="Alves-Ferreira E."/>
            <person name="Grigg M."/>
            <person name="Lorenzi H."/>
            <person name="Galac M."/>
        </authorList>
    </citation>
    <scope>NUCLEOTIDE SEQUENCE [LARGE SCALE GENOMIC DNA]</scope>
    <source>
        <strain evidence="1 2">EAF2021</strain>
    </source>
</reference>
<dbReference type="Proteomes" id="UP001470230">
    <property type="component" value="Unassembled WGS sequence"/>
</dbReference>
<accession>A0ABR2IZP9</accession>
<name>A0ABR2IZP9_9EUKA</name>
<proteinExistence type="predicted"/>
<evidence type="ECO:0000313" key="1">
    <source>
        <dbReference type="EMBL" id="KAK8871100.1"/>
    </source>
</evidence>
<organism evidence="1 2">
    <name type="scientific">Tritrichomonas musculus</name>
    <dbReference type="NCBI Taxonomy" id="1915356"/>
    <lineage>
        <taxon>Eukaryota</taxon>
        <taxon>Metamonada</taxon>
        <taxon>Parabasalia</taxon>
        <taxon>Tritrichomonadida</taxon>
        <taxon>Tritrichomonadidae</taxon>
        <taxon>Tritrichomonas</taxon>
    </lineage>
</organism>
<protein>
    <submittedName>
        <fullName evidence="1">Uncharacterized protein</fullName>
    </submittedName>
</protein>
<comment type="caution">
    <text evidence="1">The sequence shown here is derived from an EMBL/GenBank/DDBJ whole genome shotgun (WGS) entry which is preliminary data.</text>
</comment>
<keyword evidence="2" id="KW-1185">Reference proteome</keyword>
<sequence>MIIKDSKILRKLDYNDQGLINANITKNKLGISSKDDEFAKEQGETLYTILEEIVDMPNNDKHFVEQKLQPIIDIYYKHYGDGTDREMCNDQIIDDYIKDSNNLEIEIPRKTQFTSDELTLFLKNLYSQQLIDIEDDLDEEYEYSALKKTILKKKKKNKKSKRLFFGKMMTINLF</sequence>
<dbReference type="EMBL" id="JAPFFF010000014">
    <property type="protein sequence ID" value="KAK8871100.1"/>
    <property type="molecule type" value="Genomic_DNA"/>
</dbReference>
<evidence type="ECO:0000313" key="2">
    <source>
        <dbReference type="Proteomes" id="UP001470230"/>
    </source>
</evidence>
<gene>
    <name evidence="1" type="ORF">M9Y10_009013</name>
</gene>